<organism evidence="5 6">
    <name type="scientific">Bifidobacterium mongoliense DSM 21395</name>
    <dbReference type="NCBI Taxonomy" id="1437603"/>
    <lineage>
        <taxon>Bacteria</taxon>
        <taxon>Bacillati</taxon>
        <taxon>Actinomycetota</taxon>
        <taxon>Actinomycetes</taxon>
        <taxon>Bifidobacteriales</taxon>
        <taxon>Bifidobacteriaceae</taxon>
        <taxon>Bifidobacterium</taxon>
    </lineage>
</organism>
<dbReference type="PANTHER" id="PTHR43537:SF44">
    <property type="entry name" value="GNTR FAMILY REGULATORY PROTEIN"/>
    <property type="match status" value="1"/>
</dbReference>
<dbReference type="PANTHER" id="PTHR43537">
    <property type="entry name" value="TRANSCRIPTIONAL REGULATOR, GNTR FAMILY"/>
    <property type="match status" value="1"/>
</dbReference>
<evidence type="ECO:0000256" key="1">
    <source>
        <dbReference type="ARBA" id="ARBA00023015"/>
    </source>
</evidence>
<dbReference type="EMBL" id="JGZE01000002">
    <property type="protein sequence ID" value="KFI79141.1"/>
    <property type="molecule type" value="Genomic_DNA"/>
</dbReference>
<comment type="caution">
    <text evidence="5">The sequence shown here is derived from an EMBL/GenBank/DDBJ whole genome shotgun (WGS) entry which is preliminary data.</text>
</comment>
<dbReference type="SMART" id="SM00895">
    <property type="entry name" value="FCD"/>
    <property type="match status" value="1"/>
</dbReference>
<gene>
    <name evidence="5" type="ORF">BMON_0338</name>
</gene>
<feature type="domain" description="GntR C-terminal" evidence="4">
    <location>
        <begin position="47"/>
        <end position="171"/>
    </location>
</feature>
<dbReference type="GeneID" id="93094448"/>
<dbReference type="Gene3D" id="1.20.120.530">
    <property type="entry name" value="GntR ligand-binding domain-like"/>
    <property type="match status" value="1"/>
</dbReference>
<dbReference type="GO" id="GO:0003677">
    <property type="term" value="F:DNA binding"/>
    <property type="evidence" value="ECO:0007669"/>
    <property type="project" value="UniProtKB-KW"/>
</dbReference>
<keyword evidence="3" id="KW-0804">Transcription</keyword>
<dbReference type="AlphaFoldDB" id="A0A087C791"/>
<name>A0A087C791_9BIFI</name>
<dbReference type="STRING" id="1437603.GCA_000771525_01383"/>
<dbReference type="Pfam" id="PF07729">
    <property type="entry name" value="FCD"/>
    <property type="match status" value="1"/>
</dbReference>
<evidence type="ECO:0000256" key="2">
    <source>
        <dbReference type="ARBA" id="ARBA00023125"/>
    </source>
</evidence>
<keyword evidence="2" id="KW-0238">DNA-binding</keyword>
<dbReference type="InterPro" id="IPR008920">
    <property type="entry name" value="TF_FadR/GntR_C"/>
</dbReference>
<protein>
    <submittedName>
        <fullName evidence="5">GntR-family transcriptional regulator</fullName>
    </submittedName>
</protein>
<evidence type="ECO:0000256" key="3">
    <source>
        <dbReference type="ARBA" id="ARBA00023163"/>
    </source>
</evidence>
<evidence type="ECO:0000259" key="4">
    <source>
        <dbReference type="SMART" id="SM00895"/>
    </source>
</evidence>
<dbReference type="eggNOG" id="COG2186">
    <property type="taxonomic scope" value="Bacteria"/>
</dbReference>
<keyword evidence="6" id="KW-1185">Reference proteome</keyword>
<sequence>MLESKGLVEVKRKTGAITTPSSAWNPYDPQIITWKLNGPDRIATLHQISQLRVAIEPTAAWLAARASTPQDWAELTRASIDMVAHSDHADESDYLQADIRFHRALLTATGNPMFSALDDLVAATLQGRTEHELMPTTANAEALRCHVDVAAFIRKGDGAAARRAMERIVDEADEAMTGTDSQHPAPRDQ</sequence>
<reference evidence="5 6" key="1">
    <citation type="submission" date="2014-03" db="EMBL/GenBank/DDBJ databases">
        <title>Genomics of Bifidobacteria.</title>
        <authorList>
            <person name="Ventura M."/>
            <person name="Milani C."/>
            <person name="Lugli G.A."/>
        </authorList>
    </citation>
    <scope>NUCLEOTIDE SEQUENCE [LARGE SCALE GENOMIC DNA]</scope>
    <source>
        <strain evidence="5 6">DSM 21395</strain>
    </source>
</reference>
<proteinExistence type="predicted"/>
<dbReference type="RefSeq" id="WP_202805431.1">
    <property type="nucleotide sequence ID" value="NZ_JDUO01000004.1"/>
</dbReference>
<evidence type="ECO:0000313" key="6">
    <source>
        <dbReference type="Proteomes" id="UP000029082"/>
    </source>
</evidence>
<accession>A0A087C791</accession>
<dbReference type="SUPFAM" id="SSF48008">
    <property type="entry name" value="GntR ligand-binding domain-like"/>
    <property type="match status" value="1"/>
</dbReference>
<dbReference type="Proteomes" id="UP000029082">
    <property type="component" value="Unassembled WGS sequence"/>
</dbReference>
<evidence type="ECO:0000313" key="5">
    <source>
        <dbReference type="EMBL" id="KFI79141.1"/>
    </source>
</evidence>
<keyword evidence="1" id="KW-0805">Transcription regulation</keyword>
<dbReference type="InterPro" id="IPR011711">
    <property type="entry name" value="GntR_C"/>
</dbReference>